<comment type="catalytic activity">
    <reaction evidence="1 4">
        <text>3-dehydroquinate = 3-dehydroshikimate + H2O</text>
        <dbReference type="Rhea" id="RHEA:21096"/>
        <dbReference type="ChEBI" id="CHEBI:15377"/>
        <dbReference type="ChEBI" id="CHEBI:16630"/>
        <dbReference type="ChEBI" id="CHEBI:32364"/>
        <dbReference type="EC" id="4.2.1.10"/>
    </reaction>
</comment>
<keyword evidence="6" id="KW-1185">Reference proteome</keyword>
<dbReference type="RefSeq" id="WP_075585719.1">
    <property type="nucleotide sequence ID" value="NZ_MSYM01000008.1"/>
</dbReference>
<protein>
    <recommendedName>
        <fullName evidence="4">3-dehydroquinate dehydratase</fullName>
        <shortName evidence="4">3-dehydroquinase</shortName>
        <ecNumber evidence="4">4.2.1.10</ecNumber>
    </recommendedName>
    <alternativeName>
        <fullName evidence="4">Type I DHQase</fullName>
    </alternativeName>
    <alternativeName>
        <fullName evidence="4">Type I dehydroquinase</fullName>
        <shortName evidence="4">DHQ1</shortName>
    </alternativeName>
</protein>
<feature type="binding site" evidence="4">
    <location>
        <position position="217"/>
    </location>
    <ligand>
        <name>3-dehydroquinate</name>
        <dbReference type="ChEBI" id="CHEBI:32364"/>
    </ligand>
</feature>
<dbReference type="Gene3D" id="3.20.20.70">
    <property type="entry name" value="Aldolase class I"/>
    <property type="match status" value="1"/>
</dbReference>
<dbReference type="NCBIfam" id="TIGR01093">
    <property type="entry name" value="aroD"/>
    <property type="match status" value="1"/>
</dbReference>
<dbReference type="UniPathway" id="UPA00053">
    <property type="reaction ID" value="UER00086"/>
</dbReference>
<dbReference type="GO" id="GO:0046279">
    <property type="term" value="P:3,4-dihydroxybenzoate biosynthetic process"/>
    <property type="evidence" value="ECO:0007669"/>
    <property type="project" value="UniProtKB-ARBA"/>
</dbReference>
<dbReference type="GO" id="GO:0009423">
    <property type="term" value="P:chorismate biosynthetic process"/>
    <property type="evidence" value="ECO:0007669"/>
    <property type="project" value="UniProtKB-UniRule"/>
</dbReference>
<evidence type="ECO:0000256" key="1">
    <source>
        <dbReference type="ARBA" id="ARBA00001864"/>
    </source>
</evidence>
<keyword evidence="4" id="KW-0057">Aromatic amino acid biosynthesis</keyword>
<dbReference type="InterPro" id="IPR050146">
    <property type="entry name" value="Type-I_3-dehydroquinase"/>
</dbReference>
<organism evidence="5 6">
    <name type="scientific">Rhodoferax antarcticus ANT.BR</name>
    <dbReference type="NCBI Taxonomy" id="1111071"/>
    <lineage>
        <taxon>Bacteria</taxon>
        <taxon>Pseudomonadati</taxon>
        <taxon>Pseudomonadota</taxon>
        <taxon>Betaproteobacteria</taxon>
        <taxon>Burkholderiales</taxon>
        <taxon>Comamonadaceae</taxon>
        <taxon>Rhodoferax</taxon>
    </lineage>
</organism>
<dbReference type="STRING" id="81479.RA876_00810"/>
<feature type="binding site" evidence="4">
    <location>
        <position position="236"/>
    </location>
    <ligand>
        <name>3-dehydroquinate</name>
        <dbReference type="ChEBI" id="CHEBI:32364"/>
    </ligand>
</feature>
<dbReference type="InterPro" id="IPR001381">
    <property type="entry name" value="DHquinase_I"/>
</dbReference>
<comment type="caution">
    <text evidence="4">Lacks conserved residue(s) required for the propagation of feature annotation.</text>
</comment>
<gene>
    <name evidence="4 5" type="primary">aroD</name>
    <name evidence="5" type="ORF">BLL52_1230</name>
</gene>
<dbReference type="CDD" id="cd00502">
    <property type="entry name" value="DHQase_I"/>
    <property type="match status" value="1"/>
</dbReference>
<dbReference type="EC" id="4.2.1.10" evidence="4"/>
<evidence type="ECO:0000313" key="5">
    <source>
        <dbReference type="EMBL" id="OLP07400.1"/>
    </source>
</evidence>
<evidence type="ECO:0000256" key="4">
    <source>
        <dbReference type="HAMAP-Rule" id="MF_00214"/>
    </source>
</evidence>
<dbReference type="Pfam" id="PF01487">
    <property type="entry name" value="DHquinase_I"/>
    <property type="match status" value="1"/>
</dbReference>
<sequence length="260" mass="27617">MHLPKTIQIGGKPIAGGKFPLICAPLVGRTFDKLIAELDEVLPKKPDVLEWRVDFFEDIGDTTAVIAAATAIKNKAGKIPLLFTRRCVIEGGEKIALSEAQVISLYRAVCASNCIDLIDYEMANGPANIAQVRASACDNGVLLVLSFHNFSFTPGLQTLTEKFLLAEQLGADVAKVAVMPRDLDDVLTLLNATRQASKKLRIPLISMSMGPLGAITRMAGSVFGSAMSFAVGAGCSAPGQLPIENLNTVLEILDTSMGGF</sequence>
<dbReference type="FunFam" id="3.20.20.70:FF:000047">
    <property type="entry name" value="3-dehydroquinate dehydratase"/>
    <property type="match status" value="1"/>
</dbReference>
<feature type="binding site" evidence="4">
    <location>
        <position position="240"/>
    </location>
    <ligand>
        <name>3-dehydroquinate</name>
        <dbReference type="ChEBI" id="CHEBI:32364"/>
    </ligand>
</feature>
<keyword evidence="3 4" id="KW-0704">Schiff base</keyword>
<comment type="function">
    <text evidence="4">Involved in the third step of the chorismate pathway, which leads to the biosynthesis of aromatic amino acids. Catalyzes the cis-dehydration of 3-dehydroquinate (DHQ) and introduces the first double bond of the aromatic ring to yield 3-dehydroshikimate.</text>
</comment>
<comment type="caution">
    <text evidence="5">The sequence shown here is derived from an EMBL/GenBank/DDBJ whole genome shotgun (WGS) entry which is preliminary data.</text>
</comment>
<comment type="pathway">
    <text evidence="4">Metabolic intermediate biosynthesis; chorismate biosynthesis; chorismate from D-erythrose 4-phosphate and phosphoenolpyruvate: step 3/7.</text>
</comment>
<feature type="active site" description="Schiff-base intermediate with substrate" evidence="4">
    <location>
        <position position="175"/>
    </location>
</feature>
<dbReference type="SUPFAM" id="SSF51569">
    <property type="entry name" value="Aldolase"/>
    <property type="match status" value="1"/>
</dbReference>
<accession>A0A1Q8YHM5</accession>
<feature type="binding site" evidence="4">
    <location>
        <position position="86"/>
    </location>
    <ligand>
        <name>3-dehydroquinate</name>
        <dbReference type="ChEBI" id="CHEBI:32364"/>
    </ligand>
</feature>
<proteinExistence type="inferred from homology"/>
<comment type="similarity">
    <text evidence="4">Belongs to the type-I 3-dehydroquinase family.</text>
</comment>
<dbReference type="GO" id="GO:0008652">
    <property type="term" value="P:amino acid biosynthetic process"/>
    <property type="evidence" value="ECO:0007669"/>
    <property type="project" value="UniProtKB-KW"/>
</dbReference>
<comment type="subunit">
    <text evidence="4">Homodimer.</text>
</comment>
<feature type="active site" description="Proton donor/acceptor" evidence="4">
    <location>
        <position position="148"/>
    </location>
</feature>
<reference evidence="5 6" key="1">
    <citation type="submission" date="2017-01" db="EMBL/GenBank/DDBJ databases">
        <title>Genome sequence of Rhodoferax antarcticus ANT.BR, a psychrophilic purple nonsulfur bacterium from an Antarctic microbial mat.</title>
        <authorList>
            <person name="Baker J."/>
            <person name="Riester C."/>
            <person name="Skinner B."/>
            <person name="Newell A."/>
            <person name="Swingley W."/>
            <person name="Madigan M."/>
            <person name="Jung D."/>
            <person name="Asao M."/>
            <person name="Chen M."/>
            <person name="Loughlin P."/>
            <person name="Pan H."/>
            <person name="Lin S."/>
            <person name="Li N."/>
            <person name="Shaw J."/>
            <person name="Prado M."/>
            <person name="Sherman C."/>
            <person name="Li X."/>
            <person name="Tang J."/>
            <person name="Blankenship R."/>
            <person name="Zhao T."/>
            <person name="Touchman J."/>
            <person name="Sattley M."/>
        </authorList>
    </citation>
    <scope>NUCLEOTIDE SEQUENCE [LARGE SCALE GENOMIC DNA]</scope>
    <source>
        <strain evidence="5 6">ANT.BR</strain>
    </source>
</reference>
<dbReference type="PANTHER" id="PTHR43699:SF1">
    <property type="entry name" value="3-DEHYDROQUINATE DEHYDRATASE"/>
    <property type="match status" value="1"/>
</dbReference>
<name>A0A1Q8YHM5_9BURK</name>
<keyword evidence="2 4" id="KW-0456">Lyase</keyword>
<evidence type="ECO:0000256" key="3">
    <source>
        <dbReference type="ARBA" id="ARBA00023270"/>
    </source>
</evidence>
<dbReference type="GO" id="GO:0003855">
    <property type="term" value="F:3-dehydroquinate dehydratase activity"/>
    <property type="evidence" value="ECO:0007669"/>
    <property type="project" value="UniProtKB-UniRule"/>
</dbReference>
<dbReference type="HAMAP" id="MF_00214">
    <property type="entry name" value="AroD"/>
    <property type="match status" value="1"/>
</dbReference>
<dbReference type="EMBL" id="MSYM01000008">
    <property type="protein sequence ID" value="OLP07400.1"/>
    <property type="molecule type" value="Genomic_DNA"/>
</dbReference>
<dbReference type="Proteomes" id="UP000185911">
    <property type="component" value="Unassembled WGS sequence"/>
</dbReference>
<dbReference type="AlphaFoldDB" id="A0A1Q8YHM5"/>
<keyword evidence="4" id="KW-0028">Amino-acid biosynthesis</keyword>
<dbReference type="PANTHER" id="PTHR43699">
    <property type="entry name" value="3-DEHYDROQUINATE DEHYDRATASE"/>
    <property type="match status" value="1"/>
</dbReference>
<evidence type="ECO:0000313" key="6">
    <source>
        <dbReference type="Proteomes" id="UP000185911"/>
    </source>
</evidence>
<dbReference type="InterPro" id="IPR013785">
    <property type="entry name" value="Aldolase_TIM"/>
</dbReference>
<feature type="binding site" evidence="4">
    <location>
        <begin position="50"/>
        <end position="52"/>
    </location>
    <ligand>
        <name>3-dehydroquinate</name>
        <dbReference type="ChEBI" id="CHEBI:32364"/>
    </ligand>
</feature>
<evidence type="ECO:0000256" key="2">
    <source>
        <dbReference type="ARBA" id="ARBA00023239"/>
    </source>
</evidence>
<dbReference type="GO" id="GO:0009073">
    <property type="term" value="P:aromatic amino acid family biosynthetic process"/>
    <property type="evidence" value="ECO:0007669"/>
    <property type="project" value="UniProtKB-KW"/>
</dbReference>